<evidence type="ECO:0000259" key="1">
    <source>
        <dbReference type="Pfam" id="PF01548"/>
    </source>
</evidence>
<dbReference type="EMBL" id="CP000620">
    <property type="protein sequence ID" value="ABO60493.1"/>
    <property type="molecule type" value="Genomic_DNA"/>
</dbReference>
<keyword evidence="3" id="KW-0614">Plasmid</keyword>
<dbReference type="GO" id="GO:0006313">
    <property type="term" value="P:DNA transposition"/>
    <property type="evidence" value="ECO:0007669"/>
    <property type="project" value="InterPro"/>
</dbReference>
<dbReference type="InterPro" id="IPR047650">
    <property type="entry name" value="Transpos_IS110"/>
</dbReference>
<organism evidence="3 5">
    <name type="scientific">Burkholderia vietnamiensis (strain G4 / LMG 22486)</name>
    <name type="common">Burkholderia cepacia (strain R1808)</name>
    <dbReference type="NCBI Taxonomy" id="269482"/>
    <lineage>
        <taxon>Bacteria</taxon>
        <taxon>Pseudomonadati</taxon>
        <taxon>Pseudomonadota</taxon>
        <taxon>Betaproteobacteria</taxon>
        <taxon>Burkholderiales</taxon>
        <taxon>Burkholderiaceae</taxon>
        <taxon>Burkholderia</taxon>
        <taxon>Burkholderia cepacia complex</taxon>
    </lineage>
</organism>
<name>A4JW08_BURVG</name>
<evidence type="ECO:0000313" key="5">
    <source>
        <dbReference type="Proteomes" id="UP000002287"/>
    </source>
</evidence>
<dbReference type="Pfam" id="PF01548">
    <property type="entry name" value="DEDD_Tnp_IS110"/>
    <property type="match status" value="1"/>
</dbReference>
<reference evidence="3 5" key="1">
    <citation type="submission" date="2007-03" db="EMBL/GenBank/DDBJ databases">
        <title>Complete sequence of plasmid pBVIE04 of Burkholderia vietnamiensis G4.</title>
        <authorList>
            <consortium name="US DOE Joint Genome Institute"/>
            <person name="Copeland A."/>
            <person name="Lucas S."/>
            <person name="Lapidus A."/>
            <person name="Barry K."/>
            <person name="Detter J.C."/>
            <person name="Glavina del Rio T."/>
            <person name="Hammon N."/>
            <person name="Israni S."/>
            <person name="Dalin E."/>
            <person name="Tice H."/>
            <person name="Pitluck S."/>
            <person name="Chain P."/>
            <person name="Malfatti S."/>
            <person name="Shin M."/>
            <person name="Vergez L."/>
            <person name="Schmutz J."/>
            <person name="Larimer F."/>
            <person name="Land M."/>
            <person name="Hauser L."/>
            <person name="Kyrpides N."/>
            <person name="Tiedje J."/>
            <person name="Richardson P."/>
        </authorList>
    </citation>
    <scope>NUCLEOTIDE SEQUENCE [LARGE SCALE GENOMIC DNA]</scope>
    <source>
        <strain evidence="3">G4</strain>
        <strain evidence="5">G4 / LMG 22486</strain>
        <plasmid evidence="3 5">pBVIE04</plasmid>
    </source>
</reference>
<dbReference type="NCBIfam" id="NF033542">
    <property type="entry name" value="transpos_IS110"/>
    <property type="match status" value="1"/>
</dbReference>
<protein>
    <submittedName>
        <fullName evidence="3">Transposase IS116/IS110/IS902 family protein</fullName>
    </submittedName>
</protein>
<dbReference type="PANTHER" id="PTHR33055:SF13">
    <property type="entry name" value="TRANSPOSASE"/>
    <property type="match status" value="1"/>
</dbReference>
<dbReference type="Proteomes" id="UP000002287">
    <property type="component" value="Plasmid pBVIE04"/>
</dbReference>
<gene>
    <name evidence="3" type="ordered locus">Bcep1808_7586</name>
    <name evidence="4" type="ordered locus">Bcep1808_7622</name>
</gene>
<evidence type="ECO:0000313" key="3">
    <source>
        <dbReference type="EMBL" id="ABO60461.1"/>
    </source>
</evidence>
<feature type="domain" description="Transposase IS116/IS110/IS902 C-terminal" evidence="2">
    <location>
        <begin position="291"/>
        <end position="373"/>
    </location>
</feature>
<dbReference type="GO" id="GO:0004803">
    <property type="term" value="F:transposase activity"/>
    <property type="evidence" value="ECO:0007669"/>
    <property type="project" value="InterPro"/>
</dbReference>
<dbReference type="KEGG" id="bvi:Bcep1808_7622"/>
<dbReference type="HOGENOM" id="CLU_036902_11_1_4"/>
<geneLocation type="plasmid" evidence="3 5">
    <name>pBVIE04</name>
</geneLocation>
<dbReference type="InterPro" id="IPR003346">
    <property type="entry name" value="Transposase_20"/>
</dbReference>
<proteinExistence type="predicted"/>
<accession>A4JW08</accession>
<evidence type="ECO:0000313" key="4">
    <source>
        <dbReference type="EMBL" id="ABO60493.1"/>
    </source>
</evidence>
<dbReference type="InterPro" id="IPR002525">
    <property type="entry name" value="Transp_IS110-like_N"/>
</dbReference>
<feature type="domain" description="Transposase IS110-like N-terminal" evidence="1">
    <location>
        <begin position="16"/>
        <end position="165"/>
    </location>
</feature>
<sequence length="445" mass="49542">MAMRKRDDEVVFPNAAGIDVGASSHWAAVPRHFAEQAGCEPVREFGAMTDDLNALADWLLACGIDTVALESTGVYWIPVYEVLEQRGLKVWLVDARQLKYVPGRKSDVQDCQWLQKLMSLGLLRAAWRPGSEVCVVRAVARQREVLLTEQASWVQRMQKALVQMNIQLTEVLSDVMGQTGQAIIRAIVAGERDPKILARHRHSRIKASAEEIIKALTGNWREEHLFVLGQALAMYDDIGRHLVECEAKLRELLAERSERRVDLGKAPKAGAKARMEFDVRQALANWAGVDLTRINGLGVTVVMKLLSEIGPDLGRFANVKHFCSWLGLCPGTKISGGKVLSSGTKRSANRARQALKMAAMSLSHSDSALGAFYRRLCARMDKPRANTATAHKLARMVYFMLTRGEAFVDQGQQRYEEQQHQRSVASLRRRAAALGFQIHPVEVVA</sequence>
<dbReference type="GO" id="GO:0003677">
    <property type="term" value="F:DNA binding"/>
    <property type="evidence" value="ECO:0007669"/>
    <property type="project" value="InterPro"/>
</dbReference>
<dbReference type="EMBL" id="CP000620">
    <property type="protein sequence ID" value="ABO60461.1"/>
    <property type="molecule type" value="Genomic_DNA"/>
</dbReference>
<dbReference type="eggNOG" id="COG3547">
    <property type="taxonomic scope" value="Bacteria"/>
</dbReference>
<evidence type="ECO:0000259" key="2">
    <source>
        <dbReference type="Pfam" id="PF02371"/>
    </source>
</evidence>
<dbReference type="Pfam" id="PF02371">
    <property type="entry name" value="Transposase_20"/>
    <property type="match status" value="1"/>
</dbReference>
<dbReference type="AlphaFoldDB" id="A4JW08"/>
<dbReference type="KEGG" id="bvi:Bcep1808_7586"/>
<dbReference type="PANTHER" id="PTHR33055">
    <property type="entry name" value="TRANSPOSASE FOR INSERTION SEQUENCE ELEMENT IS1111A"/>
    <property type="match status" value="1"/>
</dbReference>